<protein>
    <submittedName>
        <fullName evidence="1">Uncharacterized protein</fullName>
    </submittedName>
</protein>
<organism evidence="1 2">
    <name type="scientific">Ovis ammon polii x Ovis aries</name>
    <dbReference type="NCBI Taxonomy" id="2918886"/>
    <lineage>
        <taxon>Eukaryota</taxon>
        <taxon>Metazoa</taxon>
        <taxon>Chordata</taxon>
        <taxon>Craniata</taxon>
        <taxon>Vertebrata</taxon>
        <taxon>Euteleostomi</taxon>
        <taxon>Mammalia</taxon>
        <taxon>Eutheria</taxon>
        <taxon>Laurasiatheria</taxon>
        <taxon>Artiodactyla</taxon>
        <taxon>Ruminantia</taxon>
        <taxon>Pecora</taxon>
        <taxon>Bovidae</taxon>
        <taxon>Caprinae</taxon>
        <taxon>Ovis</taxon>
    </lineage>
</organism>
<dbReference type="EMBL" id="CM043041">
    <property type="protein sequence ID" value="KAI4571489.1"/>
    <property type="molecule type" value="Genomic_DNA"/>
</dbReference>
<evidence type="ECO:0000313" key="2">
    <source>
        <dbReference type="Proteomes" id="UP001057279"/>
    </source>
</evidence>
<name>A0ACB9UJ14_9CETA</name>
<comment type="caution">
    <text evidence="1">The sequence shown here is derived from an EMBL/GenBank/DDBJ whole genome shotgun (WGS) entry which is preliminary data.</text>
</comment>
<accession>A0ACB9UJ14</accession>
<keyword evidence="2" id="KW-1185">Reference proteome</keyword>
<gene>
    <name evidence="1" type="ORF">MJG53_013595</name>
</gene>
<reference evidence="1" key="1">
    <citation type="submission" date="2022-03" db="EMBL/GenBank/DDBJ databases">
        <title>Genomic analyses of argali, domestic sheep and their hybrids provide insights into chromosomal evolution, heterosis and genetic basis of agronomic traits.</title>
        <authorList>
            <person name="Li M."/>
        </authorList>
    </citation>
    <scope>NUCLEOTIDE SEQUENCE</scope>
    <source>
        <strain evidence="1">F1 hybrid</strain>
    </source>
</reference>
<evidence type="ECO:0000313" key="1">
    <source>
        <dbReference type="EMBL" id="KAI4571489.1"/>
    </source>
</evidence>
<proteinExistence type="predicted"/>
<sequence>MGGSRSCANRLEGRFQKDTHQQQYPCRMSSSEGLLAAEKRNSARRFRTCFNGEQLGALRAVFERTRYPHWFLIRTLASTTHLDESVIKTWFKNQRVKRRREENQTQQNLSSGDPCQVVSVEEEEMSLPGTSGSTHPMSLSLADDSHHELPELSCAQQCEGAAATPCPSSCNFLTVHLHQISLGDSDPPWASSPYDMDQLIQLYDLPGDDDPSSLDQYLFPECSSWGTVAGTDHHRDGEHSINPEKVP</sequence>
<dbReference type="Proteomes" id="UP001057279">
    <property type="component" value="Linkage Group LG16"/>
</dbReference>